<feature type="compositionally biased region" description="Low complexity" evidence="9">
    <location>
        <begin position="495"/>
        <end position="541"/>
    </location>
</feature>
<feature type="compositionally biased region" description="Basic and acidic residues" evidence="9">
    <location>
        <begin position="353"/>
        <end position="372"/>
    </location>
</feature>
<dbReference type="EMBL" id="HBUF01181426">
    <property type="protein sequence ID" value="CAG6655448.1"/>
    <property type="molecule type" value="Transcribed_RNA"/>
</dbReference>
<sequence length="1700" mass="191542">MTAFFKELKNFLHIGNNDAKKKKVFNNIKMDTDPEEFWSMIGELGDGAFGKVYKAENKTTKQLAAAKMCALEGEDELSDFMIEIDILAEVKHDNIVELYEAFFTTGKLWMLIEYCDGGAVDSIMIELEKPLTEQQIRYICHYMCKALLFLHTHRVIHRDLKAGNVLLTINGGVKLADFGVSAKNKMTLQKHDTFIGTPYWMAPEVVLCETFRDNPYDFKVDIWSLGITLIEFAQMEPPNHEMSPMRVLLKIQKSDPPKLDQPSKWSKDFNDFIAKALVKDPSQRPNAEQLLKHSFVDCTPDVKPVRDLLLEYKAEVVEEEEVLDEDMDEHRSSQLAPLDLDTAEDDTGSVRSDSSELKTIPESKEKEGKREASSTGTESEESDRKKPRVDNNDEPKPSHCESSTTTTGAATVSSSEDKKNTPSRKSPDGLERRLSHDKGPAPPPPSIAGVTPKATPPSNQEPKIKPTVSPAETPSSELVVNRHSESKTRIPSSAGESETISGQSTTTSSPGQKSRNVSVESRKSSSSNESSQTSSPSLSLNESRKDNTSSQNLLNDMSNEVVKSRIGHEEDVSSRLEDSGVSQDSRVSQNSGVSHINDSRVSHINEAMRSAMEEKERELLLRKKNSDSSVDSNCNKRSLVGVMVEDDLTLVLRGVDDTIAQMATKLNDSDNHSSQSSDSGIKEVNEESPKKHSSEEYRHRSKINLEDSEPNHRLGSDLENNLSNHRPEDLESPELASSLANHRLENQGLARSLSNEILAKKMSQSKPSRASNSRTHSVESVRTSESPSRKISTDSNASSDVGVRKISSSPPTGHNAGEVQINSRKSSNTSETKSFDEGRDSVDEATSAASKLKNKSNLRERDFESPPFNVFGPRDGIIDFSAAQKRQGGRPISMMMESNVSPNHRMRSSSASNRNRRRPSPPSLDAVLGKTVVQSEPSTPVKPPQSSTTVLISTSSDDTSPPPSRTELDSNVTVVTTTHPPVVYPPAGSVAVGSPAVTSQVIILANDNNKTRVKPQPAPTVEPSEVLVISSPSPADTSHVSVITVGDVTPINSTRRDPSTHVHDVTWTPIVPDVDDSQDTSSSTTSIVLAGHPPAPHHVKTKSTDSGEVCIVVNSTKPLQEKRVSPARSSSRSDTGSGQRTPPSAASTRTFDRSDAESVATTASQDSRGSNKENNRPHSSPSRGSNKENSRPHSSPSAGDDGQGVVQVVMRQKKPDYSRQDTNRSSRSISKEEIEIRNMKKKTRKKTRKFEIDGVLVTTTTSKVIYGDDDCCSGYDDQIFRKQELRELKLLQKQEQKQSQDLTLKTTLAKEQQEKRFEQERLNLSRQYDTDLDTLDRQQKTQIEKAEMQQEADLRLASKKIRSEQERELKEFRESMKQEMRLLKQEVDLMPKDKRKSMFKDRKEKLETEHEEREKLFLESLNENHETSLRRLSDSHREKLALMERQFLQQKQQLMRAREAALWEMEERQIHERQQHAKRQLKDGFFLQRHQMLIRHDKELEQLKRMNQRKIEELTKKQTVEKRALPKRIRSEMKIREQMFRQSMRISSTSTLDPEAERDKLKKFQENEKKRYRAETVRFESKHQKQLEELKAQCETNIKELEQLQNEKRKMLMEHENMKLKEQEEQYSKELKEWKSQLKPRKQKLEEQFALQLEGQELSFGPINKSYLPSDLSELSSHHHVANSYYRGSTRSSLSSVSAE</sequence>
<dbReference type="GO" id="GO:0004674">
    <property type="term" value="F:protein serine/threonine kinase activity"/>
    <property type="evidence" value="ECO:0007669"/>
    <property type="project" value="UniProtKB-KW"/>
</dbReference>
<feature type="compositionally biased region" description="Polar residues" evidence="9">
    <location>
        <begin position="1127"/>
        <end position="1149"/>
    </location>
</feature>
<feature type="region of interest" description="Disordered" evidence="9">
    <location>
        <begin position="666"/>
        <end position="970"/>
    </location>
</feature>
<dbReference type="CDD" id="cd06611">
    <property type="entry name" value="STKc_SLK_like"/>
    <property type="match status" value="1"/>
</dbReference>
<dbReference type="PANTHER" id="PTHR46538:SF3">
    <property type="entry name" value="PROTEIN KINASE DOMAIN-CONTAINING PROTEIN"/>
    <property type="match status" value="1"/>
</dbReference>
<evidence type="ECO:0000256" key="5">
    <source>
        <dbReference type="ARBA" id="ARBA00022777"/>
    </source>
</evidence>
<feature type="compositionally biased region" description="Basic and acidic residues" evidence="9">
    <location>
        <begin position="562"/>
        <end position="578"/>
    </location>
</feature>
<feature type="compositionally biased region" description="Polar residues" evidence="9">
    <location>
        <begin position="820"/>
        <end position="832"/>
    </location>
</feature>
<dbReference type="Gene3D" id="1.10.510.10">
    <property type="entry name" value="Transferase(Phosphotransferase) domain 1"/>
    <property type="match status" value="1"/>
</dbReference>
<keyword evidence="2" id="KW-0597">Phosphoprotein</keyword>
<feature type="binding site" evidence="7">
    <location>
        <position position="67"/>
    </location>
    <ligand>
        <name>ATP</name>
        <dbReference type="ChEBI" id="CHEBI:30616"/>
    </ligand>
</feature>
<feature type="domain" description="Protein kinase" evidence="10">
    <location>
        <begin position="38"/>
        <end position="296"/>
    </location>
</feature>
<keyword evidence="5 11" id="KW-0418">Kinase</keyword>
<feature type="compositionally biased region" description="Basic and acidic residues" evidence="9">
    <location>
        <begin position="415"/>
        <end position="439"/>
    </location>
</feature>
<dbReference type="PROSITE" id="PS00108">
    <property type="entry name" value="PROTEIN_KINASE_ST"/>
    <property type="match status" value="1"/>
</dbReference>
<dbReference type="InterPro" id="IPR000719">
    <property type="entry name" value="Prot_kinase_dom"/>
</dbReference>
<keyword evidence="1" id="KW-0723">Serine/threonine-protein kinase</keyword>
<dbReference type="InterPro" id="IPR022165">
    <property type="entry name" value="PKK"/>
</dbReference>
<dbReference type="InterPro" id="IPR051585">
    <property type="entry name" value="STE20_Ser/Thr_Kinases"/>
</dbReference>
<keyword evidence="4 7" id="KW-0547">Nucleotide-binding</keyword>
<feature type="compositionally biased region" description="Polar residues" evidence="9">
    <location>
        <begin position="932"/>
        <end position="952"/>
    </location>
</feature>
<evidence type="ECO:0000256" key="2">
    <source>
        <dbReference type="ARBA" id="ARBA00022553"/>
    </source>
</evidence>
<name>A0A8D8RPU5_9HEMI</name>
<dbReference type="SUPFAM" id="SSF56112">
    <property type="entry name" value="Protein kinase-like (PK-like)"/>
    <property type="match status" value="1"/>
</dbReference>
<dbReference type="Pfam" id="PF12474">
    <property type="entry name" value="PKK"/>
    <property type="match status" value="2"/>
</dbReference>
<evidence type="ECO:0000256" key="1">
    <source>
        <dbReference type="ARBA" id="ARBA00022527"/>
    </source>
</evidence>
<dbReference type="FunFam" id="1.10.510.10:FF:001091">
    <property type="entry name" value="STE family protein kinase"/>
    <property type="match status" value="1"/>
</dbReference>
<evidence type="ECO:0000313" key="11">
    <source>
        <dbReference type="EMBL" id="CAG6655448.1"/>
    </source>
</evidence>
<dbReference type="PROSITE" id="PS00107">
    <property type="entry name" value="PROTEIN_KINASE_ATP"/>
    <property type="match status" value="1"/>
</dbReference>
<protein>
    <submittedName>
        <fullName evidence="11">Serine/threonine-protein kinase 10</fullName>
    </submittedName>
</protein>
<dbReference type="GO" id="GO:0005524">
    <property type="term" value="F:ATP binding"/>
    <property type="evidence" value="ECO:0007669"/>
    <property type="project" value="UniProtKB-UniRule"/>
</dbReference>
<organism evidence="11">
    <name type="scientific">Cacopsylla melanoneura</name>
    <dbReference type="NCBI Taxonomy" id="428564"/>
    <lineage>
        <taxon>Eukaryota</taxon>
        <taxon>Metazoa</taxon>
        <taxon>Ecdysozoa</taxon>
        <taxon>Arthropoda</taxon>
        <taxon>Hexapoda</taxon>
        <taxon>Insecta</taxon>
        <taxon>Pterygota</taxon>
        <taxon>Neoptera</taxon>
        <taxon>Paraneoptera</taxon>
        <taxon>Hemiptera</taxon>
        <taxon>Sternorrhyncha</taxon>
        <taxon>Psylloidea</taxon>
        <taxon>Psyllidae</taxon>
        <taxon>Psyllinae</taxon>
        <taxon>Cacopsylla</taxon>
    </lineage>
</organism>
<feature type="compositionally biased region" description="Polar residues" evidence="9">
    <location>
        <begin position="762"/>
        <end position="786"/>
    </location>
</feature>
<evidence type="ECO:0000256" key="4">
    <source>
        <dbReference type="ARBA" id="ARBA00022741"/>
    </source>
</evidence>
<feature type="region of interest" description="Disordered" evidence="9">
    <location>
        <begin position="1054"/>
        <end position="1204"/>
    </location>
</feature>
<dbReference type="PROSITE" id="PS50011">
    <property type="entry name" value="PROTEIN_KINASE_DOM"/>
    <property type="match status" value="1"/>
</dbReference>
<dbReference type="FunFam" id="3.30.200.20:FF:000353">
    <property type="entry name" value="Sterile20-like kinase, isoform B"/>
    <property type="match status" value="1"/>
</dbReference>
<reference evidence="11" key="1">
    <citation type="submission" date="2021-05" db="EMBL/GenBank/DDBJ databases">
        <authorList>
            <person name="Alioto T."/>
            <person name="Alioto T."/>
            <person name="Gomez Garrido J."/>
        </authorList>
    </citation>
    <scope>NUCLEOTIDE SEQUENCE</scope>
</reference>
<evidence type="ECO:0000256" key="3">
    <source>
        <dbReference type="ARBA" id="ARBA00022679"/>
    </source>
</evidence>
<feature type="compositionally biased region" description="Basic and acidic residues" evidence="9">
    <location>
        <begin position="1054"/>
        <end position="1064"/>
    </location>
</feature>
<feature type="compositionally biased region" description="Basic and acidic residues" evidence="9">
    <location>
        <begin position="833"/>
        <end position="842"/>
    </location>
</feature>
<feature type="compositionally biased region" description="Polar residues" evidence="9">
    <location>
        <begin position="548"/>
        <end position="558"/>
    </location>
</feature>
<feature type="compositionally biased region" description="Basic and acidic residues" evidence="9">
    <location>
        <begin position="382"/>
        <end position="399"/>
    </location>
</feature>
<dbReference type="Gene3D" id="3.30.200.20">
    <property type="entry name" value="Phosphorylase Kinase, domain 1"/>
    <property type="match status" value="1"/>
</dbReference>
<evidence type="ECO:0000256" key="8">
    <source>
        <dbReference type="SAM" id="Coils"/>
    </source>
</evidence>
<dbReference type="InterPro" id="IPR011009">
    <property type="entry name" value="Kinase-like_dom_sf"/>
</dbReference>
<keyword evidence="3" id="KW-0808">Transferase</keyword>
<feature type="coiled-coil region" evidence="8">
    <location>
        <begin position="1580"/>
        <end position="1637"/>
    </location>
</feature>
<dbReference type="SMART" id="SM00220">
    <property type="entry name" value="S_TKc"/>
    <property type="match status" value="1"/>
</dbReference>
<evidence type="ECO:0000256" key="6">
    <source>
        <dbReference type="ARBA" id="ARBA00022840"/>
    </source>
</evidence>
<evidence type="ECO:0000259" key="10">
    <source>
        <dbReference type="PROSITE" id="PS50011"/>
    </source>
</evidence>
<proteinExistence type="predicted"/>
<keyword evidence="6 7" id="KW-0067">ATP-binding</keyword>
<keyword evidence="8" id="KW-0175">Coiled coil</keyword>
<dbReference type="InterPro" id="IPR008271">
    <property type="entry name" value="Ser/Thr_kinase_AS"/>
</dbReference>
<dbReference type="Pfam" id="PF00069">
    <property type="entry name" value="Pkinase"/>
    <property type="match status" value="1"/>
</dbReference>
<feature type="compositionally biased region" description="Polar residues" evidence="9">
    <location>
        <begin position="1159"/>
        <end position="1168"/>
    </location>
</feature>
<feature type="compositionally biased region" description="Polar residues" evidence="9">
    <location>
        <begin position="580"/>
        <end position="596"/>
    </location>
</feature>
<dbReference type="InterPro" id="IPR017441">
    <property type="entry name" value="Protein_kinase_ATP_BS"/>
</dbReference>
<accession>A0A8D8RPU5</accession>
<feature type="region of interest" description="Disordered" evidence="9">
    <location>
        <begin position="320"/>
        <end position="602"/>
    </location>
</feature>
<evidence type="ECO:0000256" key="9">
    <source>
        <dbReference type="SAM" id="MobiDB-lite"/>
    </source>
</evidence>
<feature type="coiled-coil region" evidence="8">
    <location>
        <begin position="1493"/>
        <end position="1520"/>
    </location>
</feature>
<dbReference type="PANTHER" id="PTHR46538">
    <property type="entry name" value="PROTEIN KINASE DOMAIN-CONTAINING PROTEIN"/>
    <property type="match status" value="1"/>
</dbReference>
<evidence type="ECO:0000256" key="7">
    <source>
        <dbReference type="PROSITE-ProRule" id="PRU10141"/>
    </source>
</evidence>
<feature type="compositionally biased region" description="Low complexity" evidence="9">
    <location>
        <begin position="402"/>
        <end position="414"/>
    </location>
</feature>
<feature type="compositionally biased region" description="Basic and acidic residues" evidence="9">
    <location>
        <begin position="680"/>
        <end position="716"/>
    </location>
</feature>